<feature type="region of interest" description="Disordered" evidence="1">
    <location>
        <begin position="523"/>
        <end position="549"/>
    </location>
</feature>
<dbReference type="STRING" id="856793.MICA_2071"/>
<dbReference type="AlphaFoldDB" id="G2KQ11"/>
<dbReference type="InterPro" id="IPR052189">
    <property type="entry name" value="L-asp_N-monooxygenase_NS-form"/>
</dbReference>
<dbReference type="eggNOG" id="COG4529">
    <property type="taxonomic scope" value="Bacteria"/>
</dbReference>
<accession>G2KQ11</accession>
<dbReference type="InterPro" id="IPR036188">
    <property type="entry name" value="FAD/NAD-bd_sf"/>
</dbReference>
<dbReference type="PANTHER" id="PTHR40254:SF1">
    <property type="entry name" value="BLR0577 PROTEIN"/>
    <property type="match status" value="1"/>
</dbReference>
<evidence type="ECO:0000313" key="3">
    <source>
        <dbReference type="EMBL" id="AEP10379.1"/>
    </source>
</evidence>
<dbReference type="InterPro" id="IPR038732">
    <property type="entry name" value="HpyO/CreE_NAD-binding"/>
</dbReference>
<evidence type="ECO:0000259" key="2">
    <source>
        <dbReference type="Pfam" id="PF13454"/>
    </source>
</evidence>
<name>G2KQ11_MICAA</name>
<protein>
    <recommendedName>
        <fullName evidence="2">FAD-dependent urate hydroxylase HpyO/Asp monooxygenase CreE-like FAD/NAD(P)-binding domain-containing protein</fullName>
    </recommendedName>
</protein>
<dbReference type="Proteomes" id="UP000009286">
    <property type="component" value="Chromosome"/>
</dbReference>
<dbReference type="OrthoDB" id="101972at2"/>
<sequence>MLNLPPAPDPAYVKPMTHAPVTNGADQNQTPPTIALLGGGQCGTIALHDILSHFEDLKASDPTLPTPKIIWVDAKGFFGRCAAFDPDQPDCLLTSGPAYALKPSLCAPDAFTQFYMAHHPSADMNQCVPRRIYGEFMRDLTTDTMNRAQAQGITIETITARIDAVTRDDRGVLTLYTDSGDTIRTHHLIASPGPSRNTAMDHLHGAPGFIANPSDIASVRASGLDFNDPKSTILCFGPGNSFFDGINLLEKELGYRGKYILVNASNRTPWSVGPDLDEHDGLPYHFTHFATQSMPARVSFATLKAALDRDLEDLKDPEKNPRGFGPEYPIYYIAAYAMQYFKSWADHHKPDALTRGQAELAFQQLQDDATMQLKCISAPEDIALYQDLRAQGRLFESHGRIVMDQVASAARGFSVPVRSNLDQGLYNVRVAGFMNCKPYHSNWDTPVRDEPGNLLRQMERDELIRRAPTNGHGHGERYDTAHARDHGISVVGSSMSPIWGVHLSAAQVNIAARNALNGAIRAAQREQNPQGPSSGPPPDFGAGFGSMAY</sequence>
<organism evidence="3 4">
    <name type="scientific">Micavibrio aeruginosavorus (strain ARL-13)</name>
    <dbReference type="NCBI Taxonomy" id="856793"/>
    <lineage>
        <taxon>Bacteria</taxon>
        <taxon>Pseudomonadati</taxon>
        <taxon>Bdellovibrionota</taxon>
        <taxon>Bdellovibrionia</taxon>
        <taxon>Bdellovibrionales</taxon>
        <taxon>Pseudobdellovibrionaceae</taxon>
        <taxon>Micavibrio</taxon>
    </lineage>
</organism>
<dbReference type="SUPFAM" id="SSF51905">
    <property type="entry name" value="FAD/NAD(P)-binding domain"/>
    <property type="match status" value="1"/>
</dbReference>
<gene>
    <name evidence="3" type="ordered locus">MICA_2071</name>
</gene>
<dbReference type="PANTHER" id="PTHR40254">
    <property type="entry name" value="BLR0577 PROTEIN"/>
    <property type="match status" value="1"/>
</dbReference>
<evidence type="ECO:0000256" key="1">
    <source>
        <dbReference type="SAM" id="MobiDB-lite"/>
    </source>
</evidence>
<dbReference type="KEGG" id="mai:MICA_2071"/>
<proteinExistence type="predicted"/>
<evidence type="ECO:0000313" key="4">
    <source>
        <dbReference type="Proteomes" id="UP000009286"/>
    </source>
</evidence>
<keyword evidence="4" id="KW-1185">Reference proteome</keyword>
<dbReference type="Pfam" id="PF13454">
    <property type="entry name" value="NAD_binding_9"/>
    <property type="match status" value="1"/>
</dbReference>
<feature type="region of interest" description="Disordered" evidence="1">
    <location>
        <begin position="1"/>
        <end position="28"/>
    </location>
</feature>
<dbReference type="EMBL" id="CP002382">
    <property type="protein sequence ID" value="AEP10379.1"/>
    <property type="molecule type" value="Genomic_DNA"/>
</dbReference>
<dbReference type="HOGENOM" id="CLU_500385_0_0_5"/>
<reference evidence="3 4" key="1">
    <citation type="journal article" date="2011" name="BMC Genomics">
        <title>Genomic insights into an obligate epibiotic bacterial predator: Micavibrio aeruginosavorus ARL-13.</title>
        <authorList>
            <person name="Wang Z."/>
            <person name="Kadouri D."/>
            <person name="Wu M."/>
        </authorList>
    </citation>
    <scope>NUCLEOTIDE SEQUENCE [LARGE SCALE GENOMIC DNA]</scope>
    <source>
        <strain evidence="3 4">ARL-13</strain>
    </source>
</reference>
<feature type="domain" description="FAD-dependent urate hydroxylase HpyO/Asp monooxygenase CreE-like FAD/NAD(P)-binding" evidence="2">
    <location>
        <begin position="35"/>
        <end position="189"/>
    </location>
</feature>